<sequence length="50" mass="5858">MFMLCNHIHELPASSRLTIPMKTRKPSMHIHHNRELTMSLGKKTVMTKEN</sequence>
<dbReference type="AlphaFoldDB" id="A0A2P2L917"/>
<accession>A0A2P2L917</accession>
<evidence type="ECO:0000313" key="1">
    <source>
        <dbReference type="EMBL" id="MBX14450.1"/>
    </source>
</evidence>
<name>A0A2P2L917_RHIMU</name>
<dbReference type="EMBL" id="GGEC01033966">
    <property type="protein sequence ID" value="MBX14450.1"/>
    <property type="molecule type" value="Transcribed_RNA"/>
</dbReference>
<organism evidence="1">
    <name type="scientific">Rhizophora mucronata</name>
    <name type="common">Asiatic mangrove</name>
    <dbReference type="NCBI Taxonomy" id="61149"/>
    <lineage>
        <taxon>Eukaryota</taxon>
        <taxon>Viridiplantae</taxon>
        <taxon>Streptophyta</taxon>
        <taxon>Embryophyta</taxon>
        <taxon>Tracheophyta</taxon>
        <taxon>Spermatophyta</taxon>
        <taxon>Magnoliopsida</taxon>
        <taxon>eudicotyledons</taxon>
        <taxon>Gunneridae</taxon>
        <taxon>Pentapetalae</taxon>
        <taxon>rosids</taxon>
        <taxon>fabids</taxon>
        <taxon>Malpighiales</taxon>
        <taxon>Rhizophoraceae</taxon>
        <taxon>Rhizophora</taxon>
    </lineage>
</organism>
<reference evidence="1" key="1">
    <citation type="submission" date="2018-02" db="EMBL/GenBank/DDBJ databases">
        <title>Rhizophora mucronata_Transcriptome.</title>
        <authorList>
            <person name="Meera S.P."/>
            <person name="Sreeshan A."/>
            <person name="Augustine A."/>
        </authorList>
    </citation>
    <scope>NUCLEOTIDE SEQUENCE</scope>
    <source>
        <tissue evidence="1">Leaf</tissue>
    </source>
</reference>
<protein>
    <submittedName>
        <fullName evidence="1">Ubiquitin-conjugating enzyme E2 j2</fullName>
    </submittedName>
</protein>
<proteinExistence type="predicted"/>